<protein>
    <submittedName>
        <fullName evidence="2">Uncharacterized protein</fullName>
    </submittedName>
</protein>
<comment type="caution">
    <text evidence="2">The sequence shown here is derived from an EMBL/GenBank/DDBJ whole genome shotgun (WGS) entry which is preliminary data.</text>
</comment>
<evidence type="ECO:0000313" key="2">
    <source>
        <dbReference type="EMBL" id="PYC87714.1"/>
    </source>
</evidence>
<organism evidence="2 3">
    <name type="scientific">Streptomyces tateyamensis</name>
    <dbReference type="NCBI Taxonomy" id="565073"/>
    <lineage>
        <taxon>Bacteria</taxon>
        <taxon>Bacillati</taxon>
        <taxon>Actinomycetota</taxon>
        <taxon>Actinomycetes</taxon>
        <taxon>Kitasatosporales</taxon>
        <taxon>Streptomycetaceae</taxon>
        <taxon>Streptomyces</taxon>
    </lineage>
</organism>
<dbReference type="RefSeq" id="WP_110665294.1">
    <property type="nucleotide sequence ID" value="NZ_PYBW01000011.1"/>
</dbReference>
<feature type="region of interest" description="Disordered" evidence="1">
    <location>
        <begin position="67"/>
        <end position="102"/>
    </location>
</feature>
<accession>A0A2V4NNA4</accession>
<feature type="compositionally biased region" description="Basic and acidic residues" evidence="1">
    <location>
        <begin position="14"/>
        <end position="23"/>
    </location>
</feature>
<gene>
    <name evidence="2" type="ORF">C7C46_02900</name>
</gene>
<feature type="region of interest" description="Disordered" evidence="1">
    <location>
        <begin position="1"/>
        <end position="37"/>
    </location>
</feature>
<evidence type="ECO:0000256" key="1">
    <source>
        <dbReference type="SAM" id="MobiDB-lite"/>
    </source>
</evidence>
<proteinExistence type="predicted"/>
<reference evidence="2 3" key="1">
    <citation type="submission" date="2018-03" db="EMBL/GenBank/DDBJ databases">
        <title>Bioinformatic expansion and discovery of thiopeptide antibiotics.</title>
        <authorList>
            <person name="Schwalen C.J."/>
            <person name="Hudson G.A."/>
            <person name="Mitchell D.A."/>
        </authorList>
    </citation>
    <scope>NUCLEOTIDE SEQUENCE [LARGE SCALE GENOMIC DNA]</scope>
    <source>
        <strain evidence="2 3">ATCC 21389</strain>
    </source>
</reference>
<keyword evidence="3" id="KW-1185">Reference proteome</keyword>
<dbReference type="AlphaFoldDB" id="A0A2V4NNA4"/>
<dbReference type="Proteomes" id="UP000248039">
    <property type="component" value="Unassembled WGS sequence"/>
</dbReference>
<evidence type="ECO:0000313" key="3">
    <source>
        <dbReference type="Proteomes" id="UP000248039"/>
    </source>
</evidence>
<sequence>MTRRAAPGSKLRRGTQDLLERRGMMTTTGGQRPVGPVLHTTAAAGPAARPAGYGSYAALAGAAPFAHGGRRAPEERAHTGIAPGHAELKGHRHRGAEHHSAH</sequence>
<dbReference type="OrthoDB" id="3854719at2"/>
<name>A0A2V4NNA4_9ACTN</name>
<dbReference type="EMBL" id="PYBW01000011">
    <property type="protein sequence ID" value="PYC87714.1"/>
    <property type="molecule type" value="Genomic_DNA"/>
</dbReference>